<keyword evidence="3" id="KW-1185">Reference proteome</keyword>
<organism evidence="2 3">
    <name type="scientific">Fusarium agapanthi</name>
    <dbReference type="NCBI Taxonomy" id="1803897"/>
    <lineage>
        <taxon>Eukaryota</taxon>
        <taxon>Fungi</taxon>
        <taxon>Dikarya</taxon>
        <taxon>Ascomycota</taxon>
        <taxon>Pezizomycotina</taxon>
        <taxon>Sordariomycetes</taxon>
        <taxon>Hypocreomycetidae</taxon>
        <taxon>Hypocreales</taxon>
        <taxon>Nectriaceae</taxon>
        <taxon>Fusarium</taxon>
        <taxon>Fusarium fujikuroi species complex</taxon>
    </lineage>
</organism>
<evidence type="ECO:0000313" key="2">
    <source>
        <dbReference type="EMBL" id="KAF4496529.1"/>
    </source>
</evidence>
<evidence type="ECO:0000256" key="1">
    <source>
        <dbReference type="SAM" id="MobiDB-lite"/>
    </source>
</evidence>
<accession>A0A9P5B6X5</accession>
<proteinExistence type="predicted"/>
<dbReference type="Proteomes" id="UP000737391">
    <property type="component" value="Unassembled WGS sequence"/>
</dbReference>
<feature type="compositionally biased region" description="Polar residues" evidence="1">
    <location>
        <begin position="165"/>
        <end position="195"/>
    </location>
</feature>
<reference evidence="2" key="1">
    <citation type="submission" date="2020-01" db="EMBL/GenBank/DDBJ databases">
        <title>Identification and distribution of gene clusters putatively required for synthesis of sphingolipid metabolism inhibitors in phylogenetically diverse species of the filamentous fungus Fusarium.</title>
        <authorList>
            <person name="Kim H.-S."/>
            <person name="Busman M."/>
            <person name="Brown D.W."/>
            <person name="Divon H."/>
            <person name="Uhlig S."/>
            <person name="Proctor R.H."/>
        </authorList>
    </citation>
    <scope>NUCLEOTIDE SEQUENCE</scope>
    <source>
        <strain evidence="2">NRRL 31653</strain>
    </source>
</reference>
<dbReference type="OrthoDB" id="5075554at2759"/>
<sequence>MANNSAMASNSLSIYSESLPAFAEQAACANPHWSISSSLLPQMSSSARPPNEGNSERIVQDEIQALVESIDNSISEWHSDDGTNQTIKTEEVIYVPNAPVILAREYTEVDAPFCGTQPTTPCSKEMDRLAFHLLRVRDSLTAISNCLRNIMWTLDRNNNMEESDSSGYNSGESLESNGASGDSYQQTGQNGVNPPTESRIIILIKAMLIDERHLPLAWPHQTSSTQTSSTQTSSASFLPSSSFASAQA</sequence>
<feature type="region of interest" description="Disordered" evidence="1">
    <location>
        <begin position="161"/>
        <end position="195"/>
    </location>
</feature>
<feature type="region of interest" description="Disordered" evidence="1">
    <location>
        <begin position="220"/>
        <end position="248"/>
    </location>
</feature>
<dbReference type="EMBL" id="LUFC02000527">
    <property type="protein sequence ID" value="KAF4496529.1"/>
    <property type="molecule type" value="Genomic_DNA"/>
</dbReference>
<comment type="caution">
    <text evidence="2">The sequence shown here is derived from an EMBL/GenBank/DDBJ whole genome shotgun (WGS) entry which is preliminary data.</text>
</comment>
<evidence type="ECO:0000313" key="3">
    <source>
        <dbReference type="Proteomes" id="UP000737391"/>
    </source>
</evidence>
<dbReference type="AlphaFoldDB" id="A0A9P5B6X5"/>
<name>A0A9P5B6X5_9HYPO</name>
<feature type="compositionally biased region" description="Low complexity" evidence="1">
    <location>
        <begin position="221"/>
        <end position="248"/>
    </location>
</feature>
<gene>
    <name evidence="2" type="ORF">FAGAP_7297</name>
</gene>
<protein>
    <submittedName>
        <fullName evidence="2">Uncharacterized protein</fullName>
    </submittedName>
</protein>